<gene>
    <name evidence="1" type="ORF">C493_13928</name>
</gene>
<evidence type="ECO:0000313" key="2">
    <source>
        <dbReference type="Proteomes" id="UP000011602"/>
    </source>
</evidence>
<dbReference type="Proteomes" id="UP000011602">
    <property type="component" value="Unassembled WGS sequence"/>
</dbReference>
<comment type="caution">
    <text evidence="1">The sequence shown here is derived from an EMBL/GenBank/DDBJ whole genome shotgun (WGS) entry which is preliminary data.</text>
</comment>
<dbReference type="AlphaFoldDB" id="L9WVY9"/>
<proteinExistence type="predicted"/>
<accession>L9WVY9</accession>
<name>L9WVY9_9EURY</name>
<organism evidence="1 2">
    <name type="scientific">Natronolimnohabitans innermongolicus JCM 12255</name>
    <dbReference type="NCBI Taxonomy" id="1227499"/>
    <lineage>
        <taxon>Archaea</taxon>
        <taxon>Methanobacteriati</taxon>
        <taxon>Methanobacteriota</taxon>
        <taxon>Stenosarchaea group</taxon>
        <taxon>Halobacteria</taxon>
        <taxon>Halobacteriales</taxon>
        <taxon>Natrialbaceae</taxon>
        <taxon>Natronolimnohabitans</taxon>
    </lineage>
</organism>
<sequence length="163" mass="18920">MTRLQYSKQIVVINFTRLSNWCDDIATDGFVYADENEDIDTETLRVNIFTDIHNYVSSIYSLVEELHQVIDKCVIQDVDKGTFVRGSARKSRALPPFVRKLVFAWGLRNQFTHGNYRCLTIVEEQNGNRTFMRVRFHKKKFDPRGKGDLKAVGDYLWGASVFS</sequence>
<dbReference type="EMBL" id="AOHZ01000065">
    <property type="protein sequence ID" value="ELY53620.1"/>
    <property type="molecule type" value="Genomic_DNA"/>
</dbReference>
<dbReference type="eggNOG" id="arCOG12143">
    <property type="taxonomic scope" value="Archaea"/>
</dbReference>
<protein>
    <submittedName>
        <fullName evidence="1">Uncharacterized protein</fullName>
    </submittedName>
</protein>
<reference evidence="1 2" key="1">
    <citation type="journal article" date="2014" name="PLoS Genet.">
        <title>Phylogenetically driven sequencing of extremely halophilic archaea reveals strategies for static and dynamic osmo-response.</title>
        <authorList>
            <person name="Becker E.A."/>
            <person name="Seitzer P.M."/>
            <person name="Tritt A."/>
            <person name="Larsen D."/>
            <person name="Krusor M."/>
            <person name="Yao A.I."/>
            <person name="Wu D."/>
            <person name="Madern D."/>
            <person name="Eisen J.A."/>
            <person name="Darling A.E."/>
            <person name="Facciotti M.T."/>
        </authorList>
    </citation>
    <scope>NUCLEOTIDE SEQUENCE [LARGE SCALE GENOMIC DNA]</scope>
    <source>
        <strain evidence="1 2">JCM 12255</strain>
    </source>
</reference>
<keyword evidence="2" id="KW-1185">Reference proteome</keyword>
<evidence type="ECO:0000313" key="1">
    <source>
        <dbReference type="EMBL" id="ELY53620.1"/>
    </source>
</evidence>